<feature type="compositionally biased region" description="Basic and acidic residues" evidence="1">
    <location>
        <begin position="28"/>
        <end position="40"/>
    </location>
</feature>
<sequence length="356" mass="40287">EAHEVIVESSADRVAKTHTIKILKDTSEVEETQDIKEKQQAKRKKTIRQKSGSEEVEEVIEETRKKIKTLRPKENIESYEEDETGIFDKEEFPYIKTIATDIPESKVEVIAESQVTHIVPDKMTDNITANLRVDTNYPVISNMQQIQEKEEPLDVKEKSEVIIKPSLSEIEPLQVTEVEISNSIGEYQTSKIKTDSKANESVVPKESFLTSEIITNFSVSDLQTDEKNVQKAKPSMILKDALGISEQITSLREAPLEETQVKKSNASVSFSPLSELNVSEVIEEMKEHDTINITPEKPVTSKLNFNLLESVQVGEVYVEDKSGKYYPELIVPTETARKEVLVSNQLVTEVHDVQEK</sequence>
<evidence type="ECO:0000256" key="1">
    <source>
        <dbReference type="SAM" id="MobiDB-lite"/>
    </source>
</evidence>
<organism evidence="2">
    <name type="scientific">Pectinophora gossypiella</name>
    <name type="common">Cotton pink bollworm</name>
    <name type="synonym">Depressaria gossypiella</name>
    <dbReference type="NCBI Taxonomy" id="13191"/>
    <lineage>
        <taxon>Eukaryota</taxon>
        <taxon>Metazoa</taxon>
        <taxon>Ecdysozoa</taxon>
        <taxon>Arthropoda</taxon>
        <taxon>Hexapoda</taxon>
        <taxon>Insecta</taxon>
        <taxon>Pterygota</taxon>
        <taxon>Neoptera</taxon>
        <taxon>Endopterygota</taxon>
        <taxon>Lepidoptera</taxon>
        <taxon>Glossata</taxon>
        <taxon>Ditrysia</taxon>
        <taxon>Gelechioidea</taxon>
        <taxon>Gelechiidae</taxon>
        <taxon>Apatetrinae</taxon>
        <taxon>Pectinophora</taxon>
    </lineage>
</organism>
<protein>
    <submittedName>
        <fullName evidence="2">Uncharacterized protein</fullName>
    </submittedName>
</protein>
<dbReference type="AlphaFoldDB" id="A0A1E1WSP2"/>
<gene>
    <name evidence="2" type="ORF">g.39</name>
</gene>
<reference evidence="2" key="1">
    <citation type="submission" date="2015-09" db="EMBL/GenBank/DDBJ databases">
        <title>De novo assembly of Pectinophora gossypiella (Pink Bollworm) gut transcriptome.</title>
        <authorList>
            <person name="Tassone E.E."/>
        </authorList>
    </citation>
    <scope>NUCLEOTIDE SEQUENCE</scope>
</reference>
<dbReference type="OrthoDB" id="6612025at2759"/>
<proteinExistence type="predicted"/>
<feature type="non-terminal residue" evidence="2">
    <location>
        <position position="1"/>
    </location>
</feature>
<accession>A0A1E1WSP2</accession>
<name>A0A1E1WSP2_PECGO</name>
<evidence type="ECO:0000313" key="2">
    <source>
        <dbReference type="EMBL" id="JAT89982.1"/>
    </source>
</evidence>
<feature type="region of interest" description="Disordered" evidence="1">
    <location>
        <begin position="28"/>
        <end position="54"/>
    </location>
</feature>
<feature type="non-terminal residue" evidence="2">
    <location>
        <position position="356"/>
    </location>
</feature>
<dbReference type="EMBL" id="GDQN01001072">
    <property type="protein sequence ID" value="JAT89982.1"/>
    <property type="molecule type" value="Transcribed_RNA"/>
</dbReference>